<feature type="region of interest" description="Disordered" evidence="1">
    <location>
        <begin position="255"/>
        <end position="332"/>
    </location>
</feature>
<feature type="compositionally biased region" description="Low complexity" evidence="1">
    <location>
        <begin position="263"/>
        <end position="304"/>
    </location>
</feature>
<accession>A0A3P3XGT1</accession>
<evidence type="ECO:0000313" key="2">
    <source>
        <dbReference type="EMBL" id="SLM11184.1"/>
    </source>
</evidence>
<gene>
    <name evidence="2" type="ORF">SPIROBIBN47_180039</name>
</gene>
<dbReference type="EMBL" id="FWDM01000010">
    <property type="protein sequence ID" value="SLM11184.1"/>
    <property type="molecule type" value="Genomic_DNA"/>
</dbReference>
<reference evidence="2" key="1">
    <citation type="submission" date="2017-02" db="EMBL/GenBank/DDBJ databases">
        <authorList>
            <person name="Regsiter A."/>
            <person name="William W."/>
        </authorList>
    </citation>
    <scope>NUCLEOTIDE SEQUENCE</scope>
    <source>
        <strain evidence="2">Bib</strain>
    </source>
</reference>
<evidence type="ECO:0000256" key="1">
    <source>
        <dbReference type="SAM" id="MobiDB-lite"/>
    </source>
</evidence>
<dbReference type="AlphaFoldDB" id="A0A3P3XGT1"/>
<name>A0A3P3XGT1_9SPIR</name>
<feature type="compositionally biased region" description="Low complexity" evidence="1">
    <location>
        <begin position="313"/>
        <end position="323"/>
    </location>
</feature>
<organism evidence="2">
    <name type="scientific">uncultured spirochete</name>
    <dbReference type="NCBI Taxonomy" id="156406"/>
    <lineage>
        <taxon>Bacteria</taxon>
        <taxon>Pseudomonadati</taxon>
        <taxon>Spirochaetota</taxon>
        <taxon>Spirochaetia</taxon>
        <taxon>Spirochaetales</taxon>
        <taxon>environmental samples</taxon>
    </lineage>
</organism>
<proteinExistence type="predicted"/>
<protein>
    <submittedName>
        <fullName evidence="2">Uncharacterized protein</fullName>
    </submittedName>
</protein>
<sequence length="516" mass="57685">MSQSSNSPKAPTSKPPAHVPEGASFLVRLDPLECAKKVLIPSHRFEPFHSYRISIPRLEIRLPDASPLPKKNIVLPYNEILRFHNLLNFMDIFYMLEEMYPGNFPADLAQASQAFDRLIRLSVFDLEPLFPGGIQQGSYVRLSVQRYQKGIFTAAPVTPEEASRLDREAWFSTMDAAFARAFDELKFPRRNDTLLSLVYRYGGEALYGNPAAALIDYLDAKRAAEIIYFGGENLIWKKGVDPEHIVLSGLDAYGTGSRKPGKASPAARTTSTPTSAAPARAENSAAPAKTSNSASAAPPKTAPAQTNGAPSEAARPIAPVRAPAKPRKGRKPSLKARLNRFFEAYEFAFNADEIKALMLDMAYRGTTLQDLWDRFFESSPQWTVFPEAADELIDLIEDYCDEALANYDPERDGFGEMRAALVDIYANYIAWMRRLDTKLRSPEDLPIEKFTELANLISSLNEFMLIMNSPAKRGPGDPSEREVLEQFFDSVDYMRQAVTDLEHEIETIALRKKKGV</sequence>